<proteinExistence type="predicted"/>
<sequence>MPLTTVVEDSGSIVVDTYVYSLQFTMLGASGGGENVNNDTYLTADAGTSGGTTSFLGVSATGGTGGGIGGKNTASSGGEYSLGSLWAGTGVVFTVGNGAGGSLSSGGTGGENLGRSGGNGSDGYNTYTSSSTHYFNNSPDTTDENGVPPKSHNFSSSGSTDDISMDYFNPGAVGQTGATNPNGKHYGFTFTSPYIDNNWTYTITSNFDTAAGGGQGGRTYAVSGIDNKTANGMKIWFKTATGGNTYIRDFIITTVGTKAGARGRGGGGGAYISTNAISRATLESKGFTAGLETLLSIGSAGTAGGSDGNCSDGTGGRVTVVQVIYPQVYLTASVVSIILGGTVDLQWYSAGDLNAIRWPSNADISNGNIESNSTVTPTATTTYRAEGYNTGNSELVSFNPESSVTITVYEQPRADKFVTPLTINYGVATIDVEYEVYYANTELKLEVFKSGYDRGPNQGNTVLHQTINLTLGGTAEAGQTALGKSSGIENIPVVWDDYGPRSYVVKLTANGNGGSFILQNTIAVVIDETPDNLVIEESEDLFKDEVPVINPESEILSEFYQINGIDIPVEILSDWPINVDIDKNNDWKQIRQI</sequence>
<protein>
    <submittedName>
        <fullName evidence="2">Virion structural protein</fullName>
    </submittedName>
</protein>
<gene>
    <name evidence="2" type="ORF">Syn7803US120_33</name>
</gene>
<keyword evidence="3" id="KW-1185">Reference proteome</keyword>
<name>A0A0E3FHL0_9CAUD</name>
<reference evidence="2 3" key="1">
    <citation type="submission" date="2013-12" db="EMBL/GenBank/DDBJ databases">
        <title>Ecological redundancy of diverse viral populations within a natural community.</title>
        <authorList>
            <person name="Gregory A.C."/>
            <person name="LaButti K."/>
            <person name="Copeland A."/>
            <person name="Woyke T."/>
            <person name="Sullivan M.B."/>
        </authorList>
    </citation>
    <scope>NUCLEOTIDE SEQUENCE [LARGE SCALE GENOMIC DNA]</scope>
    <source>
        <strain evidence="2">Syn7803US120</strain>
    </source>
</reference>
<dbReference type="EMBL" id="KJ019082">
    <property type="protein sequence ID" value="AIX26754.1"/>
    <property type="molecule type" value="Genomic_DNA"/>
</dbReference>
<organism evidence="2 3">
    <name type="scientific">Synechococcus phage ACG-2014i</name>
    <dbReference type="NCBI Taxonomy" id="1493513"/>
    <lineage>
        <taxon>Viruses</taxon>
        <taxon>Duplodnaviria</taxon>
        <taxon>Heunggongvirae</taxon>
        <taxon>Uroviricota</taxon>
        <taxon>Caudoviricetes</taxon>
        <taxon>Pantevenvirales</taxon>
        <taxon>Kyanoviridae</taxon>
        <taxon>Chalconvirus</taxon>
        <taxon>Chalconvirus acg2014i</taxon>
    </lineage>
</organism>
<feature type="region of interest" description="Disordered" evidence="1">
    <location>
        <begin position="101"/>
        <end position="159"/>
    </location>
</feature>
<evidence type="ECO:0000313" key="2">
    <source>
        <dbReference type="EMBL" id="AIX26754.1"/>
    </source>
</evidence>
<evidence type="ECO:0000256" key="1">
    <source>
        <dbReference type="SAM" id="MobiDB-lite"/>
    </source>
</evidence>
<feature type="compositionally biased region" description="Polar residues" evidence="1">
    <location>
        <begin position="122"/>
        <end position="140"/>
    </location>
</feature>
<dbReference type="Proteomes" id="UP000033009">
    <property type="component" value="Segment"/>
</dbReference>
<dbReference type="GeneID" id="24404880"/>
<dbReference type="RefSeq" id="YP_009140822.1">
    <property type="nucleotide sequence ID" value="NC_027132.1"/>
</dbReference>
<feature type="compositionally biased region" description="Gly residues" evidence="1">
    <location>
        <begin position="101"/>
        <end position="121"/>
    </location>
</feature>
<accession>A0A0E3FHL0</accession>
<dbReference type="KEGG" id="vg:24404880"/>
<evidence type="ECO:0000313" key="3">
    <source>
        <dbReference type="Proteomes" id="UP000033009"/>
    </source>
</evidence>